<evidence type="ECO:0000259" key="8">
    <source>
        <dbReference type="PROSITE" id="PS50271"/>
    </source>
</evidence>
<dbReference type="GO" id="GO:0016567">
    <property type="term" value="P:protein ubiquitination"/>
    <property type="evidence" value="ECO:0007669"/>
    <property type="project" value="TreeGrafter"/>
</dbReference>
<dbReference type="PANTHER" id="PTHR24007:SF7">
    <property type="entry name" value="BRCA1-ASSOCIATED PROTEIN"/>
    <property type="match status" value="1"/>
</dbReference>
<dbReference type="AlphaFoldDB" id="A0A139AIJ5"/>
<name>A0A139AIJ5_GONPJ</name>
<dbReference type="GO" id="GO:0005737">
    <property type="term" value="C:cytoplasm"/>
    <property type="evidence" value="ECO:0007669"/>
    <property type="project" value="TreeGrafter"/>
</dbReference>
<feature type="region of interest" description="Disordered" evidence="6">
    <location>
        <begin position="27"/>
        <end position="63"/>
    </location>
</feature>
<dbReference type="GO" id="GO:0007265">
    <property type="term" value="P:Ras protein signal transduction"/>
    <property type="evidence" value="ECO:0007669"/>
    <property type="project" value="TreeGrafter"/>
</dbReference>
<dbReference type="GO" id="GO:0008270">
    <property type="term" value="F:zinc ion binding"/>
    <property type="evidence" value="ECO:0007669"/>
    <property type="project" value="UniProtKB-KW"/>
</dbReference>
<organism evidence="9 10">
    <name type="scientific">Gonapodya prolifera (strain JEL478)</name>
    <name type="common">Monoblepharis prolifera</name>
    <dbReference type="NCBI Taxonomy" id="1344416"/>
    <lineage>
        <taxon>Eukaryota</taxon>
        <taxon>Fungi</taxon>
        <taxon>Fungi incertae sedis</taxon>
        <taxon>Chytridiomycota</taxon>
        <taxon>Chytridiomycota incertae sedis</taxon>
        <taxon>Monoblepharidomycetes</taxon>
        <taxon>Monoblepharidales</taxon>
        <taxon>Gonapodyaceae</taxon>
        <taxon>Gonapodya</taxon>
    </lineage>
</organism>
<dbReference type="InterPro" id="IPR001607">
    <property type="entry name" value="Znf_UBP"/>
</dbReference>
<keyword evidence="5" id="KW-0175">Coiled coil</keyword>
<dbReference type="STRING" id="1344416.A0A139AIJ5"/>
<evidence type="ECO:0000256" key="6">
    <source>
        <dbReference type="SAM" id="MobiDB-lite"/>
    </source>
</evidence>
<evidence type="ECO:0008006" key="11">
    <source>
        <dbReference type="Google" id="ProtNLM"/>
    </source>
</evidence>
<dbReference type="PANTHER" id="PTHR24007">
    <property type="entry name" value="BRCA1-ASSOCIATED PROTEIN"/>
    <property type="match status" value="1"/>
</dbReference>
<evidence type="ECO:0000256" key="5">
    <source>
        <dbReference type="SAM" id="Coils"/>
    </source>
</evidence>
<dbReference type="SMART" id="SM00290">
    <property type="entry name" value="ZnF_UBP"/>
    <property type="match status" value="1"/>
</dbReference>
<proteinExistence type="predicted"/>
<keyword evidence="1" id="KW-0479">Metal-binding</keyword>
<dbReference type="CDD" id="cd16457">
    <property type="entry name" value="RING-H2_BRAP2"/>
    <property type="match status" value="1"/>
</dbReference>
<feature type="compositionally biased region" description="Basic and acidic residues" evidence="6">
    <location>
        <begin position="88"/>
        <end position="102"/>
    </location>
</feature>
<dbReference type="InterPro" id="IPR011422">
    <property type="entry name" value="BRAP2/ETP1_RRM"/>
</dbReference>
<feature type="compositionally biased region" description="Basic and acidic residues" evidence="6">
    <location>
        <begin position="551"/>
        <end position="562"/>
    </location>
</feature>
<dbReference type="GO" id="GO:0061630">
    <property type="term" value="F:ubiquitin protein ligase activity"/>
    <property type="evidence" value="ECO:0007669"/>
    <property type="project" value="TreeGrafter"/>
</dbReference>
<evidence type="ECO:0000256" key="1">
    <source>
        <dbReference type="ARBA" id="ARBA00022723"/>
    </source>
</evidence>
<evidence type="ECO:0000313" key="9">
    <source>
        <dbReference type="EMBL" id="KXS16632.1"/>
    </source>
</evidence>
<evidence type="ECO:0000256" key="4">
    <source>
        <dbReference type="PROSITE-ProRule" id="PRU00502"/>
    </source>
</evidence>
<accession>A0A139AIJ5</accession>
<dbReference type="Gene3D" id="3.30.40.10">
    <property type="entry name" value="Zinc/RING finger domain, C3HC4 (zinc finger)"/>
    <property type="match status" value="2"/>
</dbReference>
<feature type="region of interest" description="Disordered" evidence="6">
    <location>
        <begin position="740"/>
        <end position="762"/>
    </location>
</feature>
<dbReference type="Pfam" id="PF07576">
    <property type="entry name" value="BRAP2"/>
    <property type="match status" value="1"/>
</dbReference>
<feature type="coiled-coil region" evidence="5">
    <location>
        <begin position="628"/>
        <end position="719"/>
    </location>
</feature>
<dbReference type="Pfam" id="PF13639">
    <property type="entry name" value="zf-RING_2"/>
    <property type="match status" value="1"/>
</dbReference>
<evidence type="ECO:0000259" key="7">
    <source>
        <dbReference type="PROSITE" id="PS50089"/>
    </source>
</evidence>
<dbReference type="OrthoDB" id="273556at2759"/>
<feature type="compositionally biased region" description="Basic and acidic residues" evidence="6">
    <location>
        <begin position="118"/>
        <end position="128"/>
    </location>
</feature>
<dbReference type="Proteomes" id="UP000070544">
    <property type="component" value="Unassembled WGS sequence"/>
</dbReference>
<dbReference type="PROSITE" id="PS50271">
    <property type="entry name" value="ZF_UBP"/>
    <property type="match status" value="1"/>
</dbReference>
<feature type="domain" description="RING-type" evidence="7">
    <location>
        <begin position="378"/>
        <end position="418"/>
    </location>
</feature>
<dbReference type="InterPro" id="IPR001841">
    <property type="entry name" value="Znf_RING"/>
</dbReference>
<evidence type="ECO:0000256" key="2">
    <source>
        <dbReference type="ARBA" id="ARBA00022771"/>
    </source>
</evidence>
<gene>
    <name evidence="9" type="ORF">M427DRAFT_154311</name>
</gene>
<feature type="domain" description="UBP-type" evidence="8">
    <location>
        <begin position="412"/>
        <end position="510"/>
    </location>
</feature>
<protein>
    <recommendedName>
        <fullName evidence="11">Zf-UBP-domain-containing protein</fullName>
    </recommendedName>
</protein>
<feature type="region of interest" description="Disordered" evidence="6">
    <location>
        <begin position="521"/>
        <end position="586"/>
    </location>
</feature>
<sequence length="762" mass="82454">MNTRSQNPYNCTYKFVIELFLPPNSLPRNGNASGESTIQPVDPQDPNHAALSGSNGPSEVLQPFPNDIFSSPLLASYKLAFPRDRNLKKASRKAEAASDGHKQPPLPASRVDNSTGADDGKGFKDRKGVAARANVVAKARKPTDNPAQDYRFGPISVDWMDFIDGQDNADAKGAPEEVDLSSSAVFVPHSSGQSLFNSGVIHLYRDPTLLDAIRAKADANVATPPDGVDPRANPPSDHTILAVLAVPPFMTTSDFLAFLTPSHLRRIAHLRFLRDSLPNRYMVLLKFREPKYAEAFRSEFTGRKFSSLGKEICQVVTVSGVLFVGRELDISGTGAGTNGGQSIDMERLFALSPHNPSKSLSTTRGDGHASSTVELPTCPVCLDRMDPPTTGLLTTLCLHTFHSSCLTKWEPLSCPICRSTTTPDPLAPPTSSCSACGSTKSSDLWICLVCGNIGCGRYVGGHATEHWKRTGHVYAMELLSQRVWDYAGDGYVHRVAVDGSGKLVEVGPVLDEAGMSLVGRDEAPSAEAEVGPGSPARRNGGNEVRAPAQRDQSDSSVDRGKGFDMSSGRDQSSPGRGGGRPASPFVHRSKLDDIGLEYTALLASQLDAQRMFYESRISDVETRLSEKLSELTSEVSELQTGRTHAERELHELKERTLPALTKEKQALERNLAKATAQVSQLQSSLSLEKSLNANLIARMETATKTLAERDKEVTELREQVRDLMFFLEAGKVVQEKGELQGGSVVGVESGTDKGKKKSRGKK</sequence>
<evidence type="ECO:0000256" key="3">
    <source>
        <dbReference type="ARBA" id="ARBA00022833"/>
    </source>
</evidence>
<dbReference type="SMART" id="SM00184">
    <property type="entry name" value="RING"/>
    <property type="match status" value="1"/>
</dbReference>
<dbReference type="InterPro" id="IPR013083">
    <property type="entry name" value="Znf_RING/FYVE/PHD"/>
</dbReference>
<dbReference type="InterPro" id="IPR047243">
    <property type="entry name" value="RING-H2_BRAP2"/>
</dbReference>
<keyword evidence="3" id="KW-0862">Zinc</keyword>
<dbReference type="PROSITE" id="PS50089">
    <property type="entry name" value="ZF_RING_2"/>
    <property type="match status" value="1"/>
</dbReference>
<keyword evidence="10" id="KW-1185">Reference proteome</keyword>
<dbReference type="OMA" id="SIECIDM"/>
<dbReference type="Pfam" id="PF02148">
    <property type="entry name" value="zf-UBP"/>
    <property type="match status" value="1"/>
</dbReference>
<keyword evidence="2 4" id="KW-0863">Zinc-finger</keyword>
<feature type="compositionally biased region" description="Polar residues" evidence="6">
    <location>
        <begin position="27"/>
        <end position="39"/>
    </location>
</feature>
<dbReference type="EMBL" id="KQ965751">
    <property type="protein sequence ID" value="KXS16632.1"/>
    <property type="molecule type" value="Genomic_DNA"/>
</dbReference>
<reference evidence="9 10" key="1">
    <citation type="journal article" date="2015" name="Genome Biol. Evol.">
        <title>Phylogenomic analyses indicate that early fungi evolved digesting cell walls of algal ancestors of land plants.</title>
        <authorList>
            <person name="Chang Y."/>
            <person name="Wang S."/>
            <person name="Sekimoto S."/>
            <person name="Aerts A.L."/>
            <person name="Choi C."/>
            <person name="Clum A."/>
            <person name="LaButti K.M."/>
            <person name="Lindquist E.A."/>
            <person name="Yee Ngan C."/>
            <person name="Ohm R.A."/>
            <person name="Salamov A.A."/>
            <person name="Grigoriev I.V."/>
            <person name="Spatafora J.W."/>
            <person name="Berbee M.L."/>
        </authorList>
    </citation>
    <scope>NUCLEOTIDE SEQUENCE [LARGE SCALE GENOMIC DNA]</scope>
    <source>
        <strain evidence="9 10">JEL478</strain>
    </source>
</reference>
<feature type="region of interest" description="Disordered" evidence="6">
    <location>
        <begin position="88"/>
        <end position="128"/>
    </location>
</feature>
<dbReference type="SUPFAM" id="SSF57850">
    <property type="entry name" value="RING/U-box"/>
    <property type="match status" value="2"/>
</dbReference>
<evidence type="ECO:0000313" key="10">
    <source>
        <dbReference type="Proteomes" id="UP000070544"/>
    </source>
</evidence>